<organism evidence="2 3">
    <name type="scientific">Desulfobulbus propionicus (strain ATCC 33891 / DSM 2032 / VKM B-1956 / 1pr3)</name>
    <dbReference type="NCBI Taxonomy" id="577650"/>
    <lineage>
        <taxon>Bacteria</taxon>
        <taxon>Pseudomonadati</taxon>
        <taxon>Thermodesulfobacteriota</taxon>
        <taxon>Desulfobulbia</taxon>
        <taxon>Desulfobulbales</taxon>
        <taxon>Desulfobulbaceae</taxon>
        <taxon>Desulfobulbus</taxon>
    </lineage>
</organism>
<dbReference type="GO" id="GO:0035438">
    <property type="term" value="F:cyclic-di-GMP binding"/>
    <property type="evidence" value="ECO:0007669"/>
    <property type="project" value="InterPro"/>
</dbReference>
<protein>
    <submittedName>
        <fullName evidence="2">Type IV pilus assembly PilZ</fullName>
    </submittedName>
</protein>
<dbReference type="RefSeq" id="WP_015724023.1">
    <property type="nucleotide sequence ID" value="NC_014972.1"/>
</dbReference>
<name>A0A7U3YL99_DESPD</name>
<feature type="domain" description="PilZ" evidence="1">
    <location>
        <begin position="56"/>
        <end position="146"/>
    </location>
</feature>
<dbReference type="InterPro" id="IPR009875">
    <property type="entry name" value="PilZ_domain"/>
</dbReference>
<dbReference type="AlphaFoldDB" id="A0A7U3YL99"/>
<dbReference type="Gene3D" id="2.40.10.220">
    <property type="entry name" value="predicted glycosyltransferase like domains"/>
    <property type="match status" value="1"/>
</dbReference>
<dbReference type="Proteomes" id="UP000006365">
    <property type="component" value="Chromosome"/>
</dbReference>
<keyword evidence="3" id="KW-1185">Reference proteome</keyword>
<evidence type="ECO:0000313" key="3">
    <source>
        <dbReference type="Proteomes" id="UP000006365"/>
    </source>
</evidence>
<dbReference type="Pfam" id="PF07238">
    <property type="entry name" value="PilZ"/>
    <property type="match status" value="1"/>
</dbReference>
<proteinExistence type="predicted"/>
<evidence type="ECO:0000313" key="2">
    <source>
        <dbReference type="EMBL" id="ADW17481.1"/>
    </source>
</evidence>
<gene>
    <name evidence="2" type="ordered locus">Despr_1317</name>
</gene>
<reference evidence="2 3" key="1">
    <citation type="journal article" date="2011" name="Stand. Genomic Sci.">
        <title>Complete genome sequence of Desulfobulbus propionicus type strain (1pr3).</title>
        <authorList>
            <person name="Pagani I."/>
            <person name="Lapidus A."/>
            <person name="Nolan M."/>
            <person name="Lucas S."/>
            <person name="Hammon N."/>
            <person name="Deshpande S."/>
            <person name="Cheng J.F."/>
            <person name="Chertkov O."/>
            <person name="Davenport K."/>
            <person name="Tapia R."/>
            <person name="Han C."/>
            <person name="Goodwin L."/>
            <person name="Pitluck S."/>
            <person name="Liolios K."/>
            <person name="Mavromatis K."/>
            <person name="Ivanova N."/>
            <person name="Mikhailova N."/>
            <person name="Pati A."/>
            <person name="Chen A."/>
            <person name="Palaniappan K."/>
            <person name="Land M."/>
            <person name="Hauser L."/>
            <person name="Chang Y.J."/>
            <person name="Jeffries C.D."/>
            <person name="Detter J.C."/>
            <person name="Brambilla E."/>
            <person name="Kannan K.P."/>
            <person name="Djao O.D."/>
            <person name="Rohde M."/>
            <person name="Pukall R."/>
            <person name="Spring S."/>
            <person name="Goker M."/>
            <person name="Sikorski J."/>
            <person name="Woyke T."/>
            <person name="Bristow J."/>
            <person name="Eisen J.A."/>
            <person name="Markowitz V."/>
            <person name="Hugenholtz P."/>
            <person name="Kyrpides N.C."/>
            <person name="Klenk H.P."/>
        </authorList>
    </citation>
    <scope>NUCLEOTIDE SEQUENCE [LARGE SCALE GENOMIC DNA]</scope>
    <source>
        <strain evidence="3">ATCC 33891 / DSM 2032 / 1pr3</strain>
    </source>
</reference>
<evidence type="ECO:0000259" key="1">
    <source>
        <dbReference type="Pfam" id="PF07238"/>
    </source>
</evidence>
<dbReference type="EMBL" id="CP002364">
    <property type="protein sequence ID" value="ADW17481.1"/>
    <property type="molecule type" value="Genomic_DNA"/>
</dbReference>
<sequence length="156" mass="17564">MAELKVHVRDNNTATVICPSCGVVKHFAVDQFRHGRHTLSVRCRCQQVFSLLLDFRRHYRKQTSLPGTYEILTEGGIGGGIIHINNISRTGIGFTVSGIHRIEQGQLLLIEFQLNDKNNTVLKKQAVVKTVQHNSIGCEFRCNVEMDKALGFFLQS</sequence>
<dbReference type="KEGG" id="dpr:Despr_1317"/>
<accession>A0A7U3YL99</accession>